<evidence type="ECO:0000313" key="4">
    <source>
        <dbReference type="WBParaSite" id="TTAC_0000344201-mRNA-1"/>
    </source>
</evidence>
<dbReference type="AlphaFoldDB" id="A0A0R3WRQ2"/>
<protein>
    <submittedName>
        <fullName evidence="4">Btz domain-containing protein</fullName>
    </submittedName>
</protein>
<name>A0A0R3WRQ2_HYDTA</name>
<dbReference type="STRING" id="6205.A0A0R3WRQ2"/>
<gene>
    <name evidence="2" type="ORF">TTAC_LOCUS3427</name>
</gene>
<accession>A0A0R3WRQ2</accession>
<organism evidence="4">
    <name type="scientific">Hydatigena taeniaeformis</name>
    <name type="common">Feline tapeworm</name>
    <name type="synonym">Taenia taeniaeformis</name>
    <dbReference type="NCBI Taxonomy" id="6205"/>
    <lineage>
        <taxon>Eukaryota</taxon>
        <taxon>Metazoa</taxon>
        <taxon>Spiralia</taxon>
        <taxon>Lophotrochozoa</taxon>
        <taxon>Platyhelminthes</taxon>
        <taxon>Cestoda</taxon>
        <taxon>Eucestoda</taxon>
        <taxon>Cyclophyllidea</taxon>
        <taxon>Taeniidae</taxon>
        <taxon>Hydatigera</taxon>
    </lineage>
</organism>
<feature type="compositionally biased region" description="Basic and acidic residues" evidence="1">
    <location>
        <begin position="34"/>
        <end position="51"/>
    </location>
</feature>
<evidence type="ECO:0000256" key="1">
    <source>
        <dbReference type="SAM" id="MobiDB-lite"/>
    </source>
</evidence>
<evidence type="ECO:0000313" key="3">
    <source>
        <dbReference type="Proteomes" id="UP000274429"/>
    </source>
</evidence>
<reference evidence="4" key="1">
    <citation type="submission" date="2017-02" db="UniProtKB">
        <authorList>
            <consortium name="WormBaseParasite"/>
        </authorList>
    </citation>
    <scope>IDENTIFICATION</scope>
</reference>
<reference evidence="2 3" key="2">
    <citation type="submission" date="2018-11" db="EMBL/GenBank/DDBJ databases">
        <authorList>
            <consortium name="Pathogen Informatics"/>
        </authorList>
    </citation>
    <scope>NUCLEOTIDE SEQUENCE [LARGE SCALE GENOMIC DNA]</scope>
</reference>
<evidence type="ECO:0000313" key="2">
    <source>
        <dbReference type="EMBL" id="VDM22605.1"/>
    </source>
</evidence>
<dbReference type="EMBL" id="UYWX01002421">
    <property type="protein sequence ID" value="VDM22605.1"/>
    <property type="molecule type" value="Genomic_DNA"/>
</dbReference>
<sequence length="100" mass="11744">MASDEEMLDVSFPRQYMSLSNVRNTFSDPEETVPGERLHAPSRSEKDDERKRLRGTYDEYDTVDWVKDLNADSDRRARMEQRAKTSSTAFAYKASLYYFN</sequence>
<feature type="region of interest" description="Disordered" evidence="1">
    <location>
        <begin position="23"/>
        <end position="51"/>
    </location>
</feature>
<dbReference type="OrthoDB" id="9223454at2759"/>
<keyword evidence="3" id="KW-1185">Reference proteome</keyword>
<dbReference type="Proteomes" id="UP000274429">
    <property type="component" value="Unassembled WGS sequence"/>
</dbReference>
<proteinExistence type="predicted"/>
<dbReference type="WBParaSite" id="TTAC_0000344201-mRNA-1">
    <property type="protein sequence ID" value="TTAC_0000344201-mRNA-1"/>
    <property type="gene ID" value="TTAC_0000344201"/>
</dbReference>